<evidence type="ECO:0000256" key="1">
    <source>
        <dbReference type="SAM" id="MobiDB-lite"/>
    </source>
</evidence>
<organism evidence="2 3">
    <name type="scientific">Marinobacter xestospongiae</name>
    <dbReference type="NCBI Taxonomy" id="994319"/>
    <lineage>
        <taxon>Bacteria</taxon>
        <taxon>Pseudomonadati</taxon>
        <taxon>Pseudomonadota</taxon>
        <taxon>Gammaproteobacteria</taxon>
        <taxon>Pseudomonadales</taxon>
        <taxon>Marinobacteraceae</taxon>
        <taxon>Marinobacter</taxon>
    </lineage>
</organism>
<gene>
    <name evidence="2" type="ORF">RYS15_17610</name>
</gene>
<evidence type="ECO:0008006" key="4">
    <source>
        <dbReference type="Google" id="ProtNLM"/>
    </source>
</evidence>
<sequence>MKSTFVMTGSRGWSLCAPVLVAGLFLGGCGSDSDDEAEPDPAQPEPLELKSIDPAEFSSPDDVAVLAGTLFFDLASASSFDEDRLQAGQVPASYPWCNDGGEYVPPPPSGEIFATPFLDDEFLEGVGVFYMQCVTNDEMVNGFVFSGSESPRPAQPNIVIAGYEGTSDEPHFLIEGDDGSALEFLGVSHQKVTSTGLQRYSRWTVASQFSNPFGKAALNVQMQFGKRLAPDFFGYGPHDDFVTWSTFFTREVTHVGNSGNTEVELNGLWGIQWADDCGGGLVELETLAPLQQTEANEPYIAGKLRLMAADKAVDAELVGLDELVVTLDGVSRSYSKSDVNDLVEACVTQ</sequence>
<reference evidence="2 3" key="1">
    <citation type="submission" date="2023-10" db="EMBL/GenBank/DDBJ databases">
        <title>Characteristics and mechanism of a salt-tolerant marine origin heterotrophic nitrifying- aerobic denitrifying bacteria Marinobacter xestospongiae HN1.</title>
        <authorList>
            <person name="Qi R."/>
        </authorList>
    </citation>
    <scope>NUCLEOTIDE SEQUENCE [LARGE SCALE GENOMIC DNA]</scope>
    <source>
        <strain evidence="2 3">HN1</strain>
    </source>
</reference>
<accession>A0ABU3W1T8</accession>
<protein>
    <recommendedName>
        <fullName evidence="4">Lipoprotein</fullName>
    </recommendedName>
</protein>
<evidence type="ECO:0000313" key="3">
    <source>
        <dbReference type="Proteomes" id="UP001269819"/>
    </source>
</evidence>
<comment type="caution">
    <text evidence="2">The sequence shown here is derived from an EMBL/GenBank/DDBJ whole genome shotgun (WGS) entry which is preliminary data.</text>
</comment>
<evidence type="ECO:0000313" key="2">
    <source>
        <dbReference type="EMBL" id="MDV2080504.1"/>
    </source>
</evidence>
<dbReference type="EMBL" id="JAWIIJ010000015">
    <property type="protein sequence ID" value="MDV2080504.1"/>
    <property type="molecule type" value="Genomic_DNA"/>
</dbReference>
<dbReference type="PROSITE" id="PS51257">
    <property type="entry name" value="PROKAR_LIPOPROTEIN"/>
    <property type="match status" value="1"/>
</dbReference>
<name>A0ABU3W1T8_9GAMM</name>
<proteinExistence type="predicted"/>
<keyword evidence="3" id="KW-1185">Reference proteome</keyword>
<dbReference type="Proteomes" id="UP001269819">
    <property type="component" value="Unassembled WGS sequence"/>
</dbReference>
<dbReference type="RefSeq" id="WP_316974908.1">
    <property type="nucleotide sequence ID" value="NZ_JAWIIJ010000015.1"/>
</dbReference>
<feature type="region of interest" description="Disordered" evidence="1">
    <location>
        <begin position="31"/>
        <end position="54"/>
    </location>
</feature>